<feature type="domain" description="DUF7075" evidence="3">
    <location>
        <begin position="166"/>
        <end position="254"/>
    </location>
</feature>
<accession>A0ABP0WL56</accession>
<evidence type="ECO:0000259" key="3">
    <source>
        <dbReference type="Pfam" id="PF23272"/>
    </source>
</evidence>
<organism evidence="4 5">
    <name type="scientific">Sphagnum jensenii</name>
    <dbReference type="NCBI Taxonomy" id="128206"/>
    <lineage>
        <taxon>Eukaryota</taxon>
        <taxon>Viridiplantae</taxon>
        <taxon>Streptophyta</taxon>
        <taxon>Embryophyta</taxon>
        <taxon>Bryophyta</taxon>
        <taxon>Sphagnophytina</taxon>
        <taxon>Sphagnopsida</taxon>
        <taxon>Sphagnales</taxon>
        <taxon>Sphagnaceae</taxon>
        <taxon>Sphagnum</taxon>
    </lineage>
</organism>
<dbReference type="InterPro" id="IPR055503">
    <property type="entry name" value="DUF7075"/>
</dbReference>
<reference evidence="4" key="1">
    <citation type="submission" date="2024-02" db="EMBL/GenBank/DDBJ databases">
        <authorList>
            <consortium name="ELIXIR-Norway"/>
            <consortium name="Elixir Norway"/>
        </authorList>
    </citation>
    <scope>NUCLEOTIDE SEQUENCE</scope>
</reference>
<protein>
    <recommendedName>
        <fullName evidence="3">DUF7075 domain-containing protein</fullName>
    </recommendedName>
</protein>
<keyword evidence="5" id="KW-1185">Reference proteome</keyword>
<feature type="region of interest" description="Disordered" evidence="1">
    <location>
        <begin position="91"/>
        <end position="110"/>
    </location>
</feature>
<dbReference type="PANTHER" id="PTHR31469:SF4">
    <property type="entry name" value="O-FUCOSYLTRANSFERASE FAMILY PROTEIN"/>
    <property type="match status" value="1"/>
</dbReference>
<keyword evidence="2" id="KW-1133">Transmembrane helix</keyword>
<evidence type="ECO:0000256" key="2">
    <source>
        <dbReference type="SAM" id="Phobius"/>
    </source>
</evidence>
<feature type="region of interest" description="Disordered" evidence="1">
    <location>
        <begin position="1"/>
        <end position="28"/>
    </location>
</feature>
<evidence type="ECO:0000313" key="4">
    <source>
        <dbReference type="EMBL" id="CAK9266443.1"/>
    </source>
</evidence>
<evidence type="ECO:0000313" key="5">
    <source>
        <dbReference type="Proteomes" id="UP001497444"/>
    </source>
</evidence>
<sequence length="522" mass="60249">MRPFFVEKPSSSSFFSPQQQQQGGGLSTNRRRSIAAKFGTNASCCFVVFVFSLLIFIALTVLVAYKAPDPWMIQQRPPRSSANDRLLDRRAGTNNSSVQQKEGDGNSAVSFNTSAALNNTRRSLPPLLTLSQEEGEDIFPGIAAEGLATSSGGGDPNNIFFRHDQRYLYYTRGADYCKSMSQYMWSLLCALGEARFLNRSFVMDLDICLPAAHNPPSYRDEPGKDFRFYFDYGHLQETTSVVEKQTFEKEREEWLGGEPNQNQDLQLLHHHPTSSSENNGITELHVSDHHAVKPALLLNETSIILFRHFVNEEESKNYWYRVCEEDDAEEEEDDVAAEKMLYNYIERPWNSVWKAKPLMNIVIAICNKLEWDFDVVHVVRGAKASNKDLWPNLETDTSSESLLRKLWDKIEERRTIFIATDDELDVHYLHRLKTDLKVRYNVFVLDDFEYLWAKDDSQWYTETTKILANATTRWQQQQQQLVAFDGYMRMVIESELLYRGKTRIETFNDLTQDCENGDKSCK</sequence>
<keyword evidence="2" id="KW-0812">Transmembrane</keyword>
<dbReference type="Proteomes" id="UP001497444">
    <property type="component" value="Chromosome 18"/>
</dbReference>
<dbReference type="PANTHER" id="PTHR31469">
    <property type="entry name" value="OS07G0633600 PROTEIN"/>
    <property type="match status" value="1"/>
</dbReference>
<feature type="domain" description="DUF7075" evidence="3">
    <location>
        <begin position="304"/>
        <end position="506"/>
    </location>
</feature>
<evidence type="ECO:0000256" key="1">
    <source>
        <dbReference type="SAM" id="MobiDB-lite"/>
    </source>
</evidence>
<feature type="transmembrane region" description="Helical" evidence="2">
    <location>
        <begin position="38"/>
        <end position="65"/>
    </location>
</feature>
<feature type="compositionally biased region" description="Low complexity" evidence="1">
    <location>
        <begin position="9"/>
        <end position="21"/>
    </location>
</feature>
<gene>
    <name evidence="4" type="ORF">CSSPJE1EN1_LOCUS11921</name>
</gene>
<proteinExistence type="predicted"/>
<name>A0ABP0WL56_9BRYO</name>
<dbReference type="EMBL" id="OZ020113">
    <property type="protein sequence ID" value="CAK9266443.1"/>
    <property type="molecule type" value="Genomic_DNA"/>
</dbReference>
<dbReference type="Pfam" id="PF23272">
    <property type="entry name" value="DUF7075"/>
    <property type="match status" value="2"/>
</dbReference>
<keyword evidence="2" id="KW-0472">Membrane</keyword>